<name>A0A139A4D8_GONPJ</name>
<sequence length="161" mass="17705">MSRTMLFVFYGPSAVTDQAILDKIATAIDTKQRFQVTPDNFGGDTAVGITKAAVVYYSLRVRNSPLRCRTAVDFEYLEFATDITTVAYGETLVTDPSVYENMIQAFRKGESFQVTNTSMAGSSQPESPTSVPGVLPWKKPVRRGVLSPGTPPCRRRQTLSP</sequence>
<gene>
    <name evidence="2" type="ORF">M427DRAFT_426260</name>
</gene>
<dbReference type="EMBL" id="KQ965799">
    <property type="protein sequence ID" value="KXS11661.1"/>
    <property type="molecule type" value="Genomic_DNA"/>
</dbReference>
<reference evidence="2 3" key="1">
    <citation type="journal article" date="2015" name="Genome Biol. Evol.">
        <title>Phylogenomic analyses indicate that early fungi evolved digesting cell walls of algal ancestors of land plants.</title>
        <authorList>
            <person name="Chang Y."/>
            <person name="Wang S."/>
            <person name="Sekimoto S."/>
            <person name="Aerts A.L."/>
            <person name="Choi C."/>
            <person name="Clum A."/>
            <person name="LaButti K.M."/>
            <person name="Lindquist E.A."/>
            <person name="Yee Ngan C."/>
            <person name="Ohm R.A."/>
            <person name="Salamov A.A."/>
            <person name="Grigoriev I.V."/>
            <person name="Spatafora J.W."/>
            <person name="Berbee M.L."/>
        </authorList>
    </citation>
    <scope>NUCLEOTIDE SEQUENCE [LARGE SCALE GENOMIC DNA]</scope>
    <source>
        <strain evidence="2 3">JEL478</strain>
    </source>
</reference>
<feature type="region of interest" description="Disordered" evidence="1">
    <location>
        <begin position="116"/>
        <end position="161"/>
    </location>
</feature>
<dbReference type="AlphaFoldDB" id="A0A139A4D8"/>
<accession>A0A139A4D8</accession>
<evidence type="ECO:0000313" key="2">
    <source>
        <dbReference type="EMBL" id="KXS11661.1"/>
    </source>
</evidence>
<protein>
    <submittedName>
        <fullName evidence="2">Uncharacterized protein</fullName>
    </submittedName>
</protein>
<proteinExistence type="predicted"/>
<feature type="compositionally biased region" description="Polar residues" evidence="1">
    <location>
        <begin position="116"/>
        <end position="130"/>
    </location>
</feature>
<keyword evidence="3" id="KW-1185">Reference proteome</keyword>
<evidence type="ECO:0000256" key="1">
    <source>
        <dbReference type="SAM" id="MobiDB-lite"/>
    </source>
</evidence>
<dbReference type="Proteomes" id="UP000070544">
    <property type="component" value="Unassembled WGS sequence"/>
</dbReference>
<evidence type="ECO:0000313" key="3">
    <source>
        <dbReference type="Proteomes" id="UP000070544"/>
    </source>
</evidence>
<organism evidence="2 3">
    <name type="scientific">Gonapodya prolifera (strain JEL478)</name>
    <name type="common">Monoblepharis prolifera</name>
    <dbReference type="NCBI Taxonomy" id="1344416"/>
    <lineage>
        <taxon>Eukaryota</taxon>
        <taxon>Fungi</taxon>
        <taxon>Fungi incertae sedis</taxon>
        <taxon>Chytridiomycota</taxon>
        <taxon>Chytridiomycota incertae sedis</taxon>
        <taxon>Monoblepharidomycetes</taxon>
        <taxon>Monoblepharidales</taxon>
        <taxon>Gonapodyaceae</taxon>
        <taxon>Gonapodya</taxon>
    </lineage>
</organism>